<dbReference type="EMBL" id="BAAAPE010000013">
    <property type="protein sequence ID" value="GAA2088261.1"/>
    <property type="molecule type" value="Genomic_DNA"/>
</dbReference>
<reference evidence="3 4" key="1">
    <citation type="journal article" date="2019" name="Int. J. Syst. Evol. Microbiol.">
        <title>The Global Catalogue of Microorganisms (GCM) 10K type strain sequencing project: providing services to taxonomists for standard genome sequencing and annotation.</title>
        <authorList>
            <consortium name="The Broad Institute Genomics Platform"/>
            <consortium name="The Broad Institute Genome Sequencing Center for Infectious Disease"/>
            <person name="Wu L."/>
            <person name="Ma J."/>
        </authorList>
    </citation>
    <scope>NUCLEOTIDE SEQUENCE [LARGE SCALE GENOMIC DNA]</scope>
    <source>
        <strain evidence="3 4">JCM 15478</strain>
    </source>
</reference>
<feature type="region of interest" description="Disordered" evidence="1">
    <location>
        <begin position="28"/>
        <end position="57"/>
    </location>
</feature>
<feature type="compositionally biased region" description="Low complexity" evidence="1">
    <location>
        <begin position="28"/>
        <end position="37"/>
    </location>
</feature>
<protein>
    <recommendedName>
        <fullName evidence="5">DUF2690 domain-containing protein</fullName>
    </recommendedName>
</protein>
<evidence type="ECO:0000256" key="1">
    <source>
        <dbReference type="SAM" id="MobiDB-lite"/>
    </source>
</evidence>
<comment type="caution">
    <text evidence="3">The sequence shown here is derived from an EMBL/GenBank/DDBJ whole genome shotgun (WGS) entry which is preliminary data.</text>
</comment>
<sequence>MRSTRLSKSALAAVTGALILLPAGAAYAGSGPSAPAPEKTKRSAAPSPEGNPVSTKAKAAGVCDDAVEIGQKGLIKRNGTTIASVKQFYSKKCKENYGYLWVWDSFHTNAKPYDVSLGVYNYADDTTHGKGDWKATTQQEFWSVGTATVDDCTSASGSLRPSGSPQAYQAVSSKRC</sequence>
<gene>
    <name evidence="3" type="ORF">GCM10009801_51790</name>
</gene>
<dbReference type="RefSeq" id="WP_344531686.1">
    <property type="nucleotide sequence ID" value="NZ_BAAAPE010000013.1"/>
</dbReference>
<name>A0ABN2WB16_9ACTN</name>
<accession>A0ABN2WB16</accession>
<evidence type="ECO:0000313" key="3">
    <source>
        <dbReference type="EMBL" id="GAA2088261.1"/>
    </source>
</evidence>
<evidence type="ECO:0000256" key="2">
    <source>
        <dbReference type="SAM" id="SignalP"/>
    </source>
</evidence>
<organism evidence="3 4">
    <name type="scientific">Streptomyces albiaxialis</name>
    <dbReference type="NCBI Taxonomy" id="329523"/>
    <lineage>
        <taxon>Bacteria</taxon>
        <taxon>Bacillati</taxon>
        <taxon>Actinomycetota</taxon>
        <taxon>Actinomycetes</taxon>
        <taxon>Kitasatosporales</taxon>
        <taxon>Streptomycetaceae</taxon>
        <taxon>Streptomyces</taxon>
    </lineage>
</organism>
<keyword evidence="2" id="KW-0732">Signal</keyword>
<evidence type="ECO:0008006" key="5">
    <source>
        <dbReference type="Google" id="ProtNLM"/>
    </source>
</evidence>
<feature type="chain" id="PRO_5047479503" description="DUF2690 domain-containing protein" evidence="2">
    <location>
        <begin position="29"/>
        <end position="176"/>
    </location>
</feature>
<evidence type="ECO:0000313" key="4">
    <source>
        <dbReference type="Proteomes" id="UP001500016"/>
    </source>
</evidence>
<keyword evidence="4" id="KW-1185">Reference proteome</keyword>
<dbReference type="Proteomes" id="UP001500016">
    <property type="component" value="Unassembled WGS sequence"/>
</dbReference>
<proteinExistence type="predicted"/>
<feature type="signal peptide" evidence="2">
    <location>
        <begin position="1"/>
        <end position="28"/>
    </location>
</feature>